<reference evidence="8" key="1">
    <citation type="submission" date="2016-10" db="EMBL/GenBank/DDBJ databases">
        <authorList>
            <person name="Varghese N."/>
            <person name="Submissions S."/>
        </authorList>
    </citation>
    <scope>NUCLEOTIDE SEQUENCE [LARGE SCALE GENOMIC DNA]</scope>
    <source>
        <strain evidence="8">DSM 23439</strain>
    </source>
</reference>
<dbReference type="AlphaFoldDB" id="A0A1I1GJ16"/>
<dbReference type="CDD" id="cd06225">
    <property type="entry name" value="HAMP"/>
    <property type="match status" value="1"/>
</dbReference>
<evidence type="ECO:0000259" key="5">
    <source>
        <dbReference type="PROSITE" id="PS50885"/>
    </source>
</evidence>
<dbReference type="InterPro" id="IPR035919">
    <property type="entry name" value="EAL_sf"/>
</dbReference>
<dbReference type="CDD" id="cd01949">
    <property type="entry name" value="GGDEF"/>
    <property type="match status" value="1"/>
</dbReference>
<keyword evidence="2" id="KW-0973">c-di-GMP</keyword>
<dbReference type="SMART" id="SM00304">
    <property type="entry name" value="HAMP"/>
    <property type="match status" value="1"/>
</dbReference>
<dbReference type="InterPro" id="IPR050706">
    <property type="entry name" value="Cyclic-di-GMP_PDE-like"/>
</dbReference>
<dbReference type="SMART" id="SM00267">
    <property type="entry name" value="GGDEF"/>
    <property type="match status" value="1"/>
</dbReference>
<keyword evidence="3" id="KW-0812">Transmembrane</keyword>
<dbReference type="Pfam" id="PF00990">
    <property type="entry name" value="GGDEF"/>
    <property type="match status" value="1"/>
</dbReference>
<evidence type="ECO:0000313" key="8">
    <source>
        <dbReference type="Proteomes" id="UP000199046"/>
    </source>
</evidence>
<dbReference type="Pfam" id="PF00563">
    <property type="entry name" value="EAL"/>
    <property type="match status" value="1"/>
</dbReference>
<dbReference type="Pfam" id="PF14827">
    <property type="entry name" value="dCache_3"/>
    <property type="match status" value="1"/>
</dbReference>
<evidence type="ECO:0000256" key="3">
    <source>
        <dbReference type="SAM" id="Phobius"/>
    </source>
</evidence>
<dbReference type="PROSITE" id="PS50883">
    <property type="entry name" value="EAL"/>
    <property type="match status" value="1"/>
</dbReference>
<dbReference type="InterPro" id="IPR043128">
    <property type="entry name" value="Rev_trsase/Diguanyl_cyclase"/>
</dbReference>
<feature type="domain" description="HAMP" evidence="5">
    <location>
        <begin position="296"/>
        <end position="348"/>
    </location>
</feature>
<keyword evidence="3" id="KW-0472">Membrane</keyword>
<accession>A0A1I1GJ16</accession>
<name>A0A1I1GJ16_9GAMM</name>
<protein>
    <recommendedName>
        <fullName evidence="1">cyclic-guanylate-specific phosphodiesterase</fullName>
        <ecNumber evidence="1">3.1.4.52</ecNumber>
    </recommendedName>
</protein>
<dbReference type="PANTHER" id="PTHR33121">
    <property type="entry name" value="CYCLIC DI-GMP PHOSPHODIESTERASE PDEF"/>
    <property type="match status" value="1"/>
</dbReference>
<evidence type="ECO:0000259" key="6">
    <source>
        <dbReference type="PROSITE" id="PS50887"/>
    </source>
</evidence>
<dbReference type="GO" id="GO:0071111">
    <property type="term" value="F:cyclic-guanylate-specific phosphodiesterase activity"/>
    <property type="evidence" value="ECO:0007669"/>
    <property type="project" value="UniProtKB-EC"/>
</dbReference>
<dbReference type="GO" id="GO:0007165">
    <property type="term" value="P:signal transduction"/>
    <property type="evidence" value="ECO:0007669"/>
    <property type="project" value="InterPro"/>
</dbReference>
<organism evidence="7 8">
    <name type="scientific">Kushneria avicenniae</name>
    <dbReference type="NCBI Taxonomy" id="402385"/>
    <lineage>
        <taxon>Bacteria</taxon>
        <taxon>Pseudomonadati</taxon>
        <taxon>Pseudomonadota</taxon>
        <taxon>Gammaproteobacteria</taxon>
        <taxon>Oceanospirillales</taxon>
        <taxon>Halomonadaceae</taxon>
        <taxon>Kushneria</taxon>
    </lineage>
</organism>
<dbReference type="SUPFAM" id="SSF141868">
    <property type="entry name" value="EAL domain-like"/>
    <property type="match status" value="1"/>
</dbReference>
<dbReference type="Proteomes" id="UP000199046">
    <property type="component" value="Unassembled WGS sequence"/>
</dbReference>
<feature type="domain" description="EAL" evidence="4">
    <location>
        <begin position="518"/>
        <end position="771"/>
    </location>
</feature>
<dbReference type="Gene3D" id="6.10.340.10">
    <property type="match status" value="1"/>
</dbReference>
<evidence type="ECO:0000313" key="7">
    <source>
        <dbReference type="EMBL" id="SFC11544.1"/>
    </source>
</evidence>
<dbReference type="InterPro" id="IPR000160">
    <property type="entry name" value="GGDEF_dom"/>
</dbReference>
<sequence length="782" mass="86656">MSFRRRLLLIMLAVLAVAQLGTALATLDTIRRDVLNKGSREIDVALDVTRQLLAERGHHLRDNVAVLASDFGFRAAVATEDTDTLASVLLNHGERAGADMVLLADPQGHILTGSHQQAGSRIPFETLWQQANVHDSAVGIVLQDGVPYQMVLMPIRAPGLIGWVGMGFMLDAQLARELSALTRLPVSFLVDEEGIDDTQSGFVVGGLASASEETLLALRTSLAQGHFIDHSAMEDNTDTLARALPLQRNRSASIWVIIQHGRGDLLAVYHALSWQLLSIFGVMLVLTAIVAALIARSMTRPLLQLVASARRIGRGERLPVINHGRHREIRLLADTLTGMQADIDQREQRLLYNARHDRLTGLANRDSAQQDIARTLEQGQPFTLLRLSIVGFRQINDTFGYLVGDEVLRMLAQRFETLASPFQKAYRLGGDEFLLMLQGESVTSSWMAALHERLGRPVEHEGSPIVLTVVIGEVSHPVHGDSAGPLLRCAEIAMDRARHDRSGHVRYESGQDERHQRRLTLARDLGTAVEQDQLAMVYQPQIAADSGEVIGFEALMRWQHPMLGFVPPDEFIALAEQSGRILQLTQWMLRAVCRQIDQWAHQGETVSVAINLSAQDVMDITLPERIHLLLQDYQLGPERLRLEVTESALIQDPVLAQRNLIALREAGLHIAVDDYGTGYSSLSQLKRLPVQELKIDKSFILRLDNDPEDRIIVRSTIDLAYSLGLSVVAEGVETEASRALLTAMECDVLQGYLISRPLPFDQVIGWVRQYREGATTLRKALG</sequence>
<dbReference type="Gene3D" id="3.20.20.450">
    <property type="entry name" value="EAL domain"/>
    <property type="match status" value="1"/>
</dbReference>
<dbReference type="SUPFAM" id="SSF158472">
    <property type="entry name" value="HAMP domain-like"/>
    <property type="match status" value="1"/>
</dbReference>
<dbReference type="SUPFAM" id="SSF103190">
    <property type="entry name" value="Sensory domain-like"/>
    <property type="match status" value="1"/>
</dbReference>
<keyword evidence="8" id="KW-1185">Reference proteome</keyword>
<feature type="domain" description="GGDEF" evidence="6">
    <location>
        <begin position="380"/>
        <end position="512"/>
    </location>
</feature>
<dbReference type="OrthoDB" id="9804951at2"/>
<dbReference type="GO" id="GO:0016020">
    <property type="term" value="C:membrane"/>
    <property type="evidence" value="ECO:0007669"/>
    <property type="project" value="InterPro"/>
</dbReference>
<dbReference type="Gene3D" id="3.30.70.270">
    <property type="match status" value="1"/>
</dbReference>
<dbReference type="STRING" id="402385.SAMN05421848_0605"/>
<feature type="transmembrane region" description="Helical" evidence="3">
    <location>
        <begin position="272"/>
        <end position="295"/>
    </location>
</feature>
<keyword evidence="3" id="KW-1133">Transmembrane helix</keyword>
<evidence type="ECO:0000259" key="4">
    <source>
        <dbReference type="PROSITE" id="PS50883"/>
    </source>
</evidence>
<dbReference type="RefSeq" id="WP_090130620.1">
    <property type="nucleotide sequence ID" value="NZ_FOLY01000001.1"/>
</dbReference>
<dbReference type="InterPro" id="IPR001633">
    <property type="entry name" value="EAL_dom"/>
</dbReference>
<evidence type="ECO:0000256" key="1">
    <source>
        <dbReference type="ARBA" id="ARBA00012282"/>
    </source>
</evidence>
<dbReference type="Pfam" id="PF00672">
    <property type="entry name" value="HAMP"/>
    <property type="match status" value="1"/>
</dbReference>
<dbReference type="PROSITE" id="PS50887">
    <property type="entry name" value="GGDEF"/>
    <property type="match status" value="1"/>
</dbReference>
<dbReference type="PROSITE" id="PS50885">
    <property type="entry name" value="HAMP"/>
    <property type="match status" value="1"/>
</dbReference>
<dbReference type="EMBL" id="FOLY01000001">
    <property type="protein sequence ID" value="SFC11544.1"/>
    <property type="molecule type" value="Genomic_DNA"/>
</dbReference>
<dbReference type="NCBIfam" id="TIGR00254">
    <property type="entry name" value="GGDEF"/>
    <property type="match status" value="1"/>
</dbReference>
<dbReference type="InterPro" id="IPR029787">
    <property type="entry name" value="Nucleotide_cyclase"/>
</dbReference>
<dbReference type="PANTHER" id="PTHR33121:SF71">
    <property type="entry name" value="OXYGEN SENSOR PROTEIN DOSP"/>
    <property type="match status" value="1"/>
</dbReference>
<dbReference type="FunFam" id="3.20.20.450:FF:000001">
    <property type="entry name" value="Cyclic di-GMP phosphodiesterase yahA"/>
    <property type="match status" value="1"/>
</dbReference>
<dbReference type="SUPFAM" id="SSF55073">
    <property type="entry name" value="Nucleotide cyclase"/>
    <property type="match status" value="1"/>
</dbReference>
<dbReference type="InterPro" id="IPR003660">
    <property type="entry name" value="HAMP_dom"/>
</dbReference>
<dbReference type="EC" id="3.1.4.52" evidence="1"/>
<dbReference type="CDD" id="cd01948">
    <property type="entry name" value="EAL"/>
    <property type="match status" value="1"/>
</dbReference>
<dbReference type="InterPro" id="IPR029151">
    <property type="entry name" value="Sensor-like_sf"/>
</dbReference>
<gene>
    <name evidence="7" type="ORF">SAMN05421848_0605</name>
</gene>
<dbReference type="SMART" id="SM00052">
    <property type="entry name" value="EAL"/>
    <property type="match status" value="1"/>
</dbReference>
<evidence type="ECO:0000256" key="2">
    <source>
        <dbReference type="ARBA" id="ARBA00022636"/>
    </source>
</evidence>
<proteinExistence type="predicted"/>
<dbReference type="InterPro" id="IPR029150">
    <property type="entry name" value="dCache_3"/>
</dbReference>